<dbReference type="NCBIfam" id="TIGR00747">
    <property type="entry name" value="fabH"/>
    <property type="match status" value="1"/>
</dbReference>
<dbReference type="FunFam" id="3.40.47.10:FF:000004">
    <property type="entry name" value="3-oxoacyl-[acyl-carrier-protein] synthase 3"/>
    <property type="match status" value="1"/>
</dbReference>
<evidence type="ECO:0000313" key="18">
    <source>
        <dbReference type="Proteomes" id="UP000243406"/>
    </source>
</evidence>
<dbReference type="GO" id="GO:0005737">
    <property type="term" value="C:cytoplasm"/>
    <property type="evidence" value="ECO:0007669"/>
    <property type="project" value="UniProtKB-SubCell"/>
</dbReference>
<comment type="catalytic activity">
    <reaction evidence="13">
        <text>3-methylbutanoyl-CoA + malonyl-[ACP] + H(+) = 5-methyl-3-oxohexanoyl-[ACP] + CO2 + CoA</text>
        <dbReference type="Rhea" id="RHEA:42272"/>
        <dbReference type="Rhea" id="RHEA-COMP:9623"/>
        <dbReference type="Rhea" id="RHEA-COMP:9941"/>
        <dbReference type="ChEBI" id="CHEBI:15378"/>
        <dbReference type="ChEBI" id="CHEBI:16526"/>
        <dbReference type="ChEBI" id="CHEBI:57287"/>
        <dbReference type="ChEBI" id="CHEBI:57345"/>
        <dbReference type="ChEBI" id="CHEBI:78449"/>
        <dbReference type="ChEBI" id="CHEBI:78822"/>
        <dbReference type="EC" id="2.3.1.300"/>
    </reaction>
    <physiologicalReaction direction="left-to-right" evidence="13">
        <dbReference type="Rhea" id="RHEA:42273"/>
    </physiologicalReaction>
</comment>
<keyword evidence="8 14" id="KW-0511">Multifunctional enzyme</keyword>
<dbReference type="HAMAP" id="MF_01815">
    <property type="entry name" value="FabH"/>
    <property type="match status" value="1"/>
</dbReference>
<evidence type="ECO:0000256" key="12">
    <source>
        <dbReference type="ARBA" id="ARBA00052467"/>
    </source>
</evidence>
<feature type="domain" description="Beta-ketoacyl-[acyl-carrier-protein] synthase III N-terminal" evidence="16">
    <location>
        <begin position="106"/>
        <end position="182"/>
    </location>
</feature>
<reference evidence="18" key="1">
    <citation type="submission" date="2017-02" db="EMBL/GenBank/DDBJ databases">
        <authorList>
            <person name="Varghese N."/>
            <person name="Submissions S."/>
        </authorList>
    </citation>
    <scope>NUCLEOTIDE SEQUENCE [LARGE SCALE GENOMIC DNA]</scope>
    <source>
        <strain evidence="18">ATCC 35199</strain>
    </source>
</reference>
<dbReference type="NCBIfam" id="NF006829">
    <property type="entry name" value="PRK09352.1"/>
    <property type="match status" value="1"/>
</dbReference>
<comment type="subunit">
    <text evidence="14">Homodimer.</text>
</comment>
<dbReference type="PANTHER" id="PTHR43091">
    <property type="entry name" value="3-OXOACYL-[ACYL-CARRIER-PROTEIN] SYNTHASE"/>
    <property type="match status" value="1"/>
</dbReference>
<feature type="active site" evidence="14">
    <location>
        <position position="249"/>
    </location>
</feature>
<sequence>MSYTSIIGTGSYIPENIIDNNYISQFVDTSDEWITERTGIKARRLSKGEDTSQLAIKAAQRAIEMAKINPEDIGLVILGTITPDTFTPSVACIVQSAIGAVNATSFDISAACSGFVYGLQIADKFLQGSNMKYALVIGSEVLSKALDWEDRNTCVIFADGAGAAILAKNEEYGIKASFSGSSGDVKGNLVLPALQVNNLIAKSENKNSVISMNGREIFKFAVQIMPKCINAVLEEANMSLEDIDYIVPHQANYRITESVAQKMNIPIEKFYMNLDEYGNTSSATIPLALDEMNRKGMLKKGQKIILVGFGGGLTWGSVLINWQG</sequence>
<dbReference type="CDD" id="cd00830">
    <property type="entry name" value="KAS_III"/>
    <property type="match status" value="1"/>
</dbReference>
<dbReference type="Pfam" id="PF08541">
    <property type="entry name" value="ACP_syn_III_C"/>
    <property type="match status" value="1"/>
</dbReference>
<feature type="active site" evidence="14">
    <location>
        <position position="112"/>
    </location>
</feature>
<evidence type="ECO:0000256" key="8">
    <source>
        <dbReference type="ARBA" id="ARBA00023268"/>
    </source>
</evidence>
<evidence type="ECO:0000256" key="4">
    <source>
        <dbReference type="ARBA" id="ARBA00022679"/>
    </source>
</evidence>
<dbReference type="GO" id="GO:0033818">
    <property type="term" value="F:beta-ketoacyl-acyl-carrier-protein synthase III activity"/>
    <property type="evidence" value="ECO:0007669"/>
    <property type="project" value="UniProtKB-UniRule"/>
</dbReference>
<comment type="pathway">
    <text evidence="1 14">Lipid metabolism; fatty acid biosynthesis.</text>
</comment>
<keyword evidence="6 14" id="KW-0443">Lipid metabolism</keyword>
<comment type="catalytic activity">
    <reaction evidence="10">
        <text>malonyl-[ACP] + acetyl-CoA + H(+) = 3-oxobutanoyl-[ACP] + CO2 + CoA</text>
        <dbReference type="Rhea" id="RHEA:12080"/>
        <dbReference type="Rhea" id="RHEA-COMP:9623"/>
        <dbReference type="Rhea" id="RHEA-COMP:9625"/>
        <dbReference type="ChEBI" id="CHEBI:15378"/>
        <dbReference type="ChEBI" id="CHEBI:16526"/>
        <dbReference type="ChEBI" id="CHEBI:57287"/>
        <dbReference type="ChEBI" id="CHEBI:57288"/>
        <dbReference type="ChEBI" id="CHEBI:78449"/>
        <dbReference type="ChEBI" id="CHEBI:78450"/>
        <dbReference type="EC" id="2.3.1.180"/>
    </reaction>
    <physiologicalReaction direction="left-to-right" evidence="10">
        <dbReference type="Rhea" id="RHEA:12081"/>
    </physiologicalReaction>
</comment>
<dbReference type="EC" id="2.3.1.180" evidence="14"/>
<evidence type="ECO:0000259" key="16">
    <source>
        <dbReference type="Pfam" id="PF08545"/>
    </source>
</evidence>
<evidence type="ECO:0000256" key="13">
    <source>
        <dbReference type="ARBA" id="ARBA00052985"/>
    </source>
</evidence>
<keyword evidence="18" id="KW-1185">Reference proteome</keyword>
<comment type="domain">
    <text evidence="14">The last Arg residue of the ACP-binding site is essential for the weak association between ACP/AcpP and FabH.</text>
</comment>
<keyword evidence="14" id="KW-0963">Cytoplasm</keyword>
<proteinExistence type="inferred from homology"/>
<evidence type="ECO:0000256" key="9">
    <source>
        <dbReference type="ARBA" id="ARBA00023315"/>
    </source>
</evidence>
<organism evidence="17 18">
    <name type="scientific">Acetoanaerobium noterae</name>
    <dbReference type="NCBI Taxonomy" id="745369"/>
    <lineage>
        <taxon>Bacteria</taxon>
        <taxon>Bacillati</taxon>
        <taxon>Bacillota</taxon>
        <taxon>Clostridia</taxon>
        <taxon>Peptostreptococcales</taxon>
        <taxon>Filifactoraceae</taxon>
        <taxon>Acetoanaerobium</taxon>
    </lineage>
</organism>
<gene>
    <name evidence="14" type="primary">fabH</name>
    <name evidence="17" type="ORF">SAMN02745120_1511</name>
</gene>
<dbReference type="RefSeq" id="WP_079589391.1">
    <property type="nucleotide sequence ID" value="NZ_FUYN01000003.1"/>
</dbReference>
<dbReference type="InterPro" id="IPR016039">
    <property type="entry name" value="Thiolase-like"/>
</dbReference>
<dbReference type="UniPathway" id="UPA00094"/>
<evidence type="ECO:0000256" key="5">
    <source>
        <dbReference type="ARBA" id="ARBA00022832"/>
    </source>
</evidence>
<keyword evidence="7 14" id="KW-0275">Fatty acid biosynthesis</keyword>
<keyword evidence="3 14" id="KW-0444">Lipid biosynthesis</keyword>
<dbReference type="InterPro" id="IPR004655">
    <property type="entry name" value="FabH"/>
</dbReference>
<evidence type="ECO:0000256" key="1">
    <source>
        <dbReference type="ARBA" id="ARBA00005194"/>
    </source>
</evidence>
<feature type="region of interest" description="ACP-binding" evidence="14">
    <location>
        <begin position="250"/>
        <end position="254"/>
    </location>
</feature>
<evidence type="ECO:0000256" key="14">
    <source>
        <dbReference type="HAMAP-Rule" id="MF_01815"/>
    </source>
</evidence>
<dbReference type="GO" id="GO:0004315">
    <property type="term" value="F:3-oxoacyl-[acyl-carrier-protein] synthase activity"/>
    <property type="evidence" value="ECO:0007669"/>
    <property type="project" value="InterPro"/>
</dbReference>
<feature type="domain" description="Beta-ketoacyl-[acyl-carrier-protein] synthase III C-terminal" evidence="15">
    <location>
        <begin position="233"/>
        <end position="322"/>
    </location>
</feature>
<dbReference type="AlphaFoldDB" id="A0A1T5BBN4"/>
<evidence type="ECO:0000256" key="2">
    <source>
        <dbReference type="ARBA" id="ARBA00008642"/>
    </source>
</evidence>
<dbReference type="Proteomes" id="UP000243406">
    <property type="component" value="Unassembled WGS sequence"/>
</dbReference>
<keyword evidence="4 14" id="KW-0808">Transferase</keyword>
<dbReference type="SUPFAM" id="SSF53901">
    <property type="entry name" value="Thiolase-like"/>
    <property type="match status" value="1"/>
</dbReference>
<dbReference type="OrthoDB" id="9815506at2"/>
<evidence type="ECO:0000256" key="11">
    <source>
        <dbReference type="ARBA" id="ARBA00052407"/>
    </source>
</evidence>
<comment type="similarity">
    <text evidence="2 14">Belongs to the thiolase-like superfamily. FabH family.</text>
</comment>
<evidence type="ECO:0000256" key="10">
    <source>
        <dbReference type="ARBA" id="ARBA00051096"/>
    </source>
</evidence>
<keyword evidence="5 14" id="KW-0276">Fatty acid metabolism</keyword>
<dbReference type="GO" id="GO:0006633">
    <property type="term" value="P:fatty acid biosynthetic process"/>
    <property type="evidence" value="ECO:0007669"/>
    <property type="project" value="UniProtKB-UniRule"/>
</dbReference>
<evidence type="ECO:0000256" key="7">
    <source>
        <dbReference type="ARBA" id="ARBA00023160"/>
    </source>
</evidence>
<name>A0A1T5BBN4_9FIRM</name>
<keyword evidence="9 14" id="KW-0012">Acyltransferase</keyword>
<evidence type="ECO:0000256" key="3">
    <source>
        <dbReference type="ARBA" id="ARBA00022516"/>
    </source>
</evidence>
<dbReference type="Gene3D" id="3.40.47.10">
    <property type="match status" value="1"/>
</dbReference>
<comment type="function">
    <text evidence="14">Catalyzes the condensation reaction of fatty acid synthesis by the addition to an acyl acceptor of two carbons from malonyl-ACP. Catalyzes the first condensation reaction which initiates fatty acid synthesis and may therefore play a role in governing the total rate of fatty acid production. Possesses both acetoacetyl-ACP synthase and acetyl transacylase activities. Its substrate specificity determines the biosynthesis of branched-chain and/or straight-chain of fatty acids.</text>
</comment>
<comment type="catalytic activity">
    <reaction evidence="11">
        <text>(2S)-2-methylbutanoyl-CoA + malonyl-[ACP] + H(+) = (4S)-4-methyl-3-oxohexanoyl-[ACP] + CO2 + CoA</text>
        <dbReference type="Rhea" id="RHEA:42276"/>
        <dbReference type="Rhea" id="RHEA-COMP:9623"/>
        <dbReference type="Rhea" id="RHEA-COMP:17148"/>
        <dbReference type="ChEBI" id="CHEBI:15378"/>
        <dbReference type="ChEBI" id="CHEBI:16526"/>
        <dbReference type="ChEBI" id="CHEBI:57287"/>
        <dbReference type="ChEBI" id="CHEBI:78449"/>
        <dbReference type="ChEBI" id="CHEBI:88166"/>
        <dbReference type="ChEBI" id="CHEBI:167462"/>
        <dbReference type="EC" id="2.3.1.300"/>
    </reaction>
    <physiologicalReaction direction="left-to-right" evidence="11">
        <dbReference type="Rhea" id="RHEA:42277"/>
    </physiologicalReaction>
</comment>
<protein>
    <recommendedName>
        <fullName evidence="14">Beta-ketoacyl-[acyl-carrier-protein] synthase III</fullName>
        <shortName evidence="14">Beta-ketoacyl-ACP synthase III</shortName>
        <shortName evidence="14">KAS III</shortName>
        <ecNumber evidence="14">2.3.1.180</ecNumber>
    </recommendedName>
    <alternativeName>
        <fullName evidence="14">3-oxoacyl-[acyl-carrier-protein] synthase 3</fullName>
    </alternativeName>
    <alternativeName>
        <fullName evidence="14">3-oxoacyl-[acyl-carrier-protein] synthase III</fullName>
    </alternativeName>
</protein>
<feature type="active site" evidence="14">
    <location>
        <position position="279"/>
    </location>
</feature>
<dbReference type="InterPro" id="IPR013751">
    <property type="entry name" value="ACP_syn_III_N"/>
</dbReference>
<dbReference type="EMBL" id="FUYN01000003">
    <property type="protein sequence ID" value="SKB44711.1"/>
    <property type="molecule type" value="Genomic_DNA"/>
</dbReference>
<accession>A0A1T5BBN4</accession>
<evidence type="ECO:0000256" key="6">
    <source>
        <dbReference type="ARBA" id="ARBA00023098"/>
    </source>
</evidence>
<comment type="subcellular location">
    <subcellularLocation>
        <location evidence="14">Cytoplasm</location>
    </subcellularLocation>
</comment>
<dbReference type="Pfam" id="PF08545">
    <property type="entry name" value="ACP_syn_III"/>
    <property type="match status" value="1"/>
</dbReference>
<comment type="catalytic activity">
    <reaction evidence="12">
        <text>2-methylpropanoyl-CoA + malonyl-[ACP] + H(+) = 4-methyl-3-oxopentanoyl-[ACP] + CO2 + CoA</text>
        <dbReference type="Rhea" id="RHEA:42268"/>
        <dbReference type="Rhea" id="RHEA-COMP:9623"/>
        <dbReference type="Rhea" id="RHEA-COMP:9940"/>
        <dbReference type="ChEBI" id="CHEBI:15378"/>
        <dbReference type="ChEBI" id="CHEBI:16526"/>
        <dbReference type="ChEBI" id="CHEBI:57287"/>
        <dbReference type="ChEBI" id="CHEBI:57338"/>
        <dbReference type="ChEBI" id="CHEBI:78449"/>
        <dbReference type="ChEBI" id="CHEBI:78820"/>
        <dbReference type="EC" id="2.3.1.300"/>
    </reaction>
    <physiologicalReaction direction="left-to-right" evidence="12">
        <dbReference type="Rhea" id="RHEA:42269"/>
    </physiologicalReaction>
</comment>
<evidence type="ECO:0000259" key="15">
    <source>
        <dbReference type="Pfam" id="PF08541"/>
    </source>
</evidence>
<dbReference type="InterPro" id="IPR013747">
    <property type="entry name" value="ACP_syn_III_C"/>
</dbReference>
<evidence type="ECO:0000313" key="17">
    <source>
        <dbReference type="EMBL" id="SKB44711.1"/>
    </source>
</evidence>
<dbReference type="PANTHER" id="PTHR43091:SF1">
    <property type="entry name" value="BETA-KETOACYL-[ACYL-CARRIER-PROTEIN] SYNTHASE III, CHLOROPLASTIC"/>
    <property type="match status" value="1"/>
</dbReference>